<keyword evidence="7 10" id="KW-0804">Transcription</keyword>
<dbReference type="SMART" id="SM01409">
    <property type="entry name" value="RNA_pol_Rpb6"/>
    <property type="match status" value="1"/>
</dbReference>
<evidence type="ECO:0000256" key="5">
    <source>
        <dbReference type="ARBA" id="ARBA00022679"/>
    </source>
</evidence>
<keyword evidence="5 10" id="KW-0808">Transferase</keyword>
<name>A0A3G1KQV4_FORW1</name>
<comment type="subunit">
    <text evidence="10">The RNAP catalytic core consists of 2 alpha, 1 beta, 1 beta' and 1 omega subunit. When a sigma factor is associated with the core the holoenzyme is formed, which can initiate transcription.</text>
</comment>
<evidence type="ECO:0000256" key="2">
    <source>
        <dbReference type="ARBA" id="ARBA00012418"/>
    </source>
</evidence>
<comment type="function">
    <text evidence="10">Promotes RNA polymerase assembly. Latches the N- and C-terminal regions of the beta' subunit thereby facilitating its interaction with the beta and alpha subunits.</text>
</comment>
<evidence type="ECO:0000256" key="3">
    <source>
        <dbReference type="ARBA" id="ARBA00013725"/>
    </source>
</evidence>
<gene>
    <name evidence="10" type="primary">rpoZ</name>
    <name evidence="11" type="ORF">DCMF_08605</name>
</gene>
<dbReference type="InterPro" id="IPR036161">
    <property type="entry name" value="RPB6/omega-like_sf"/>
</dbReference>
<evidence type="ECO:0000256" key="10">
    <source>
        <dbReference type="HAMAP-Rule" id="MF_00366"/>
    </source>
</evidence>
<dbReference type="PANTHER" id="PTHR34476:SF1">
    <property type="entry name" value="DNA-DIRECTED RNA POLYMERASE SUBUNIT OMEGA"/>
    <property type="match status" value="1"/>
</dbReference>
<dbReference type="PANTHER" id="PTHR34476">
    <property type="entry name" value="DNA-DIRECTED RNA POLYMERASE SUBUNIT OMEGA"/>
    <property type="match status" value="1"/>
</dbReference>
<dbReference type="GO" id="GO:0003677">
    <property type="term" value="F:DNA binding"/>
    <property type="evidence" value="ECO:0007669"/>
    <property type="project" value="UniProtKB-UniRule"/>
</dbReference>
<comment type="catalytic activity">
    <reaction evidence="9 10">
        <text>RNA(n) + a ribonucleoside 5'-triphosphate = RNA(n+1) + diphosphate</text>
        <dbReference type="Rhea" id="RHEA:21248"/>
        <dbReference type="Rhea" id="RHEA-COMP:14527"/>
        <dbReference type="Rhea" id="RHEA-COMP:17342"/>
        <dbReference type="ChEBI" id="CHEBI:33019"/>
        <dbReference type="ChEBI" id="CHEBI:61557"/>
        <dbReference type="ChEBI" id="CHEBI:140395"/>
        <dbReference type="EC" id="2.7.7.6"/>
    </reaction>
</comment>
<organism evidence="11 12">
    <name type="scientific">Formimonas warabiya</name>
    <dbReference type="NCBI Taxonomy" id="1761012"/>
    <lineage>
        <taxon>Bacteria</taxon>
        <taxon>Bacillati</taxon>
        <taxon>Bacillota</taxon>
        <taxon>Clostridia</taxon>
        <taxon>Eubacteriales</taxon>
        <taxon>Peptococcaceae</taxon>
        <taxon>Candidatus Formimonas</taxon>
    </lineage>
</organism>
<dbReference type="GO" id="GO:0000428">
    <property type="term" value="C:DNA-directed RNA polymerase complex"/>
    <property type="evidence" value="ECO:0007669"/>
    <property type="project" value="UniProtKB-KW"/>
</dbReference>
<reference evidence="11 12" key="1">
    <citation type="submission" date="2016-10" db="EMBL/GenBank/DDBJ databases">
        <title>Complete Genome Sequence of Peptococcaceae strain DCMF.</title>
        <authorList>
            <person name="Edwards R.J."/>
            <person name="Holland S.I."/>
            <person name="Deshpande N.P."/>
            <person name="Wong Y.K."/>
            <person name="Ertan H."/>
            <person name="Manefield M."/>
            <person name="Russell T.L."/>
            <person name="Lee M.J."/>
        </authorList>
    </citation>
    <scope>NUCLEOTIDE SEQUENCE [LARGE SCALE GENOMIC DNA]</scope>
    <source>
        <strain evidence="11 12">DCMF</strain>
    </source>
</reference>
<dbReference type="GO" id="GO:0003899">
    <property type="term" value="F:DNA-directed RNA polymerase activity"/>
    <property type="evidence" value="ECO:0007669"/>
    <property type="project" value="UniProtKB-UniRule"/>
</dbReference>
<comment type="similarity">
    <text evidence="1 10">Belongs to the RNA polymerase subunit omega family.</text>
</comment>
<dbReference type="EC" id="2.7.7.6" evidence="2 10"/>
<evidence type="ECO:0000313" key="11">
    <source>
        <dbReference type="EMBL" id="ATW24826.1"/>
    </source>
</evidence>
<dbReference type="HAMAP" id="MF_00366">
    <property type="entry name" value="RNApol_bact_RpoZ"/>
    <property type="match status" value="1"/>
</dbReference>
<dbReference type="InterPro" id="IPR006110">
    <property type="entry name" value="Pol_omega/Rpo6/RPB6"/>
</dbReference>
<dbReference type="Pfam" id="PF01192">
    <property type="entry name" value="RNA_pol_Rpb6"/>
    <property type="match status" value="1"/>
</dbReference>
<dbReference type="RefSeq" id="WP_214659204.1">
    <property type="nucleotide sequence ID" value="NZ_CP017634.1"/>
</dbReference>
<dbReference type="GO" id="GO:0006351">
    <property type="term" value="P:DNA-templated transcription"/>
    <property type="evidence" value="ECO:0007669"/>
    <property type="project" value="UniProtKB-UniRule"/>
</dbReference>
<evidence type="ECO:0000256" key="6">
    <source>
        <dbReference type="ARBA" id="ARBA00022695"/>
    </source>
</evidence>
<dbReference type="NCBIfam" id="TIGR00690">
    <property type="entry name" value="rpoZ"/>
    <property type="match status" value="1"/>
</dbReference>
<keyword evidence="6 10" id="KW-0548">Nucleotidyltransferase</keyword>
<dbReference type="EMBL" id="CP017634">
    <property type="protein sequence ID" value="ATW24826.1"/>
    <property type="molecule type" value="Genomic_DNA"/>
</dbReference>
<accession>A0A3G1KQV4</accession>
<protein>
    <recommendedName>
        <fullName evidence="3 10">DNA-directed RNA polymerase subunit omega</fullName>
        <shortName evidence="10">RNAP omega subunit</shortName>
        <ecNumber evidence="2 10">2.7.7.6</ecNumber>
    </recommendedName>
    <alternativeName>
        <fullName evidence="10">RNA polymerase omega subunit</fullName>
    </alternativeName>
    <alternativeName>
        <fullName evidence="8 10">Transcriptase subunit omega</fullName>
    </alternativeName>
</protein>
<dbReference type="SUPFAM" id="SSF63562">
    <property type="entry name" value="RPB6/omega subunit-like"/>
    <property type="match status" value="1"/>
</dbReference>
<evidence type="ECO:0000256" key="1">
    <source>
        <dbReference type="ARBA" id="ARBA00006711"/>
    </source>
</evidence>
<evidence type="ECO:0000256" key="9">
    <source>
        <dbReference type="ARBA" id="ARBA00048552"/>
    </source>
</evidence>
<evidence type="ECO:0000256" key="7">
    <source>
        <dbReference type="ARBA" id="ARBA00023163"/>
    </source>
</evidence>
<keyword evidence="4 10" id="KW-0240">DNA-directed RNA polymerase</keyword>
<evidence type="ECO:0000256" key="4">
    <source>
        <dbReference type="ARBA" id="ARBA00022478"/>
    </source>
</evidence>
<dbReference type="Proteomes" id="UP000323521">
    <property type="component" value="Chromosome"/>
</dbReference>
<evidence type="ECO:0000313" key="12">
    <source>
        <dbReference type="Proteomes" id="UP000323521"/>
    </source>
</evidence>
<proteinExistence type="inferred from homology"/>
<dbReference type="KEGG" id="fwa:DCMF_08605"/>
<dbReference type="InterPro" id="IPR003716">
    <property type="entry name" value="DNA-dir_RNA_pol_omega"/>
</dbReference>
<evidence type="ECO:0000256" key="8">
    <source>
        <dbReference type="ARBA" id="ARBA00029924"/>
    </source>
</evidence>
<sequence>MIKPSLDELMKKVDSKYTLVVISAKIARKLTEGQTESTSTRTNPVSVALKEVVEGHVGWERTKSGIK</sequence>
<keyword evidence="12" id="KW-1185">Reference proteome</keyword>
<dbReference type="AlphaFoldDB" id="A0A3G1KQV4"/>
<dbReference type="Gene3D" id="3.90.940.10">
    <property type="match status" value="1"/>
</dbReference>